<feature type="domain" description="CHK kinase-like" evidence="1">
    <location>
        <begin position="146"/>
        <end position="339"/>
    </location>
</feature>
<dbReference type="Gene3D" id="3.90.1200.10">
    <property type="match status" value="1"/>
</dbReference>
<dbReference type="AlphaFoldDB" id="A0A811U0A4"/>
<dbReference type="Pfam" id="PF02958">
    <property type="entry name" value="EcKL"/>
    <property type="match status" value="1"/>
</dbReference>
<gene>
    <name evidence="2" type="ORF">CCAP1982_LOCUS839</name>
</gene>
<dbReference type="PANTHER" id="PTHR11012:SF6">
    <property type="entry name" value="CHK DOMAIN OV1-RELATED"/>
    <property type="match status" value="1"/>
</dbReference>
<dbReference type="Proteomes" id="UP000606786">
    <property type="component" value="Unassembled WGS sequence"/>
</dbReference>
<sequence length="426" mass="49013">MAPNNTTAAVVNPNENLSIPQWINAAYFVDILKDDLPNFKKIISFQPIAATAPGENYCSIMLRVIIEAELKDATTTQLSYILKTMLDKNSPGAAIANNMNMFPKEKQMYSVILPKFVQLYRQAAEVELRFGPTSKYAEETPERITLVMEDLKRENYSNYDRLKGLDMKHMTRVLQKLAEFHAASACYYESAGSYGDLYQNTFFTEANRQLYVHLQKSRDPLLKRAMREWPLNDIEDYINRIPSGEQMFDEGLRLNFVDPTEFNVLNHGDLWTNNIMFKHNEQGLIYECLFVDFQAGKWGTPAWDLWYLIITSAAKDIKTNEFDQFIFIYHKQLVESLKLLKYTKPLPSLKYLHEQMLKYGSWGFSIAKSILSGILLPSNKDASFENFMKPGPEGDALRLAAVSNEYYTGAMCVILPFLRNKGLMDF</sequence>
<dbReference type="InterPro" id="IPR004119">
    <property type="entry name" value="EcKL"/>
</dbReference>
<protein>
    <submittedName>
        <fullName evidence="2">(Mediterranean fruit fly) hypothetical protein</fullName>
    </submittedName>
</protein>
<dbReference type="InterPro" id="IPR011009">
    <property type="entry name" value="Kinase-like_dom_sf"/>
</dbReference>
<reference evidence="2" key="1">
    <citation type="submission" date="2020-11" db="EMBL/GenBank/DDBJ databases">
        <authorList>
            <person name="Whitehead M."/>
        </authorList>
    </citation>
    <scope>NUCLEOTIDE SEQUENCE</scope>
    <source>
        <strain evidence="2">EGII</strain>
    </source>
</reference>
<proteinExistence type="predicted"/>
<name>A0A811U0A4_CERCA</name>
<evidence type="ECO:0000313" key="2">
    <source>
        <dbReference type="EMBL" id="CAD6991951.1"/>
    </source>
</evidence>
<keyword evidence="3" id="KW-1185">Reference proteome</keyword>
<dbReference type="SUPFAM" id="SSF56112">
    <property type="entry name" value="Protein kinase-like (PK-like)"/>
    <property type="match status" value="1"/>
</dbReference>
<dbReference type="EMBL" id="CAJHJT010000001">
    <property type="protein sequence ID" value="CAD6991951.1"/>
    <property type="molecule type" value="Genomic_DNA"/>
</dbReference>
<dbReference type="PANTHER" id="PTHR11012">
    <property type="entry name" value="PROTEIN KINASE-LIKE DOMAIN-CONTAINING"/>
    <property type="match status" value="1"/>
</dbReference>
<evidence type="ECO:0000259" key="1">
    <source>
        <dbReference type="SMART" id="SM00587"/>
    </source>
</evidence>
<comment type="caution">
    <text evidence="2">The sequence shown here is derived from an EMBL/GenBank/DDBJ whole genome shotgun (WGS) entry which is preliminary data.</text>
</comment>
<organism evidence="2 3">
    <name type="scientific">Ceratitis capitata</name>
    <name type="common">Mediterranean fruit fly</name>
    <name type="synonym">Tephritis capitata</name>
    <dbReference type="NCBI Taxonomy" id="7213"/>
    <lineage>
        <taxon>Eukaryota</taxon>
        <taxon>Metazoa</taxon>
        <taxon>Ecdysozoa</taxon>
        <taxon>Arthropoda</taxon>
        <taxon>Hexapoda</taxon>
        <taxon>Insecta</taxon>
        <taxon>Pterygota</taxon>
        <taxon>Neoptera</taxon>
        <taxon>Endopterygota</taxon>
        <taxon>Diptera</taxon>
        <taxon>Brachycera</taxon>
        <taxon>Muscomorpha</taxon>
        <taxon>Tephritoidea</taxon>
        <taxon>Tephritidae</taxon>
        <taxon>Ceratitis</taxon>
        <taxon>Ceratitis</taxon>
    </lineage>
</organism>
<evidence type="ECO:0000313" key="3">
    <source>
        <dbReference type="Proteomes" id="UP000606786"/>
    </source>
</evidence>
<dbReference type="OrthoDB" id="191037at2759"/>
<dbReference type="InterPro" id="IPR015897">
    <property type="entry name" value="CHK_kinase-like"/>
</dbReference>
<accession>A0A811U0A4</accession>
<dbReference type="SMART" id="SM00587">
    <property type="entry name" value="CHK"/>
    <property type="match status" value="1"/>
</dbReference>